<dbReference type="Gramene" id="rna-AYBTSS11_LOCUS11329">
    <property type="protein sequence ID" value="CAJ1943384.1"/>
    <property type="gene ID" value="gene-AYBTSS11_LOCUS11329"/>
</dbReference>
<evidence type="ECO:0000256" key="1">
    <source>
        <dbReference type="SAM" id="MobiDB-lite"/>
    </source>
</evidence>
<keyword evidence="3" id="KW-1185">Reference proteome</keyword>
<organism evidence="2 3">
    <name type="scientific">Sphenostylis stenocarpa</name>
    <dbReference type="NCBI Taxonomy" id="92480"/>
    <lineage>
        <taxon>Eukaryota</taxon>
        <taxon>Viridiplantae</taxon>
        <taxon>Streptophyta</taxon>
        <taxon>Embryophyta</taxon>
        <taxon>Tracheophyta</taxon>
        <taxon>Spermatophyta</taxon>
        <taxon>Magnoliopsida</taxon>
        <taxon>eudicotyledons</taxon>
        <taxon>Gunneridae</taxon>
        <taxon>Pentapetalae</taxon>
        <taxon>rosids</taxon>
        <taxon>fabids</taxon>
        <taxon>Fabales</taxon>
        <taxon>Fabaceae</taxon>
        <taxon>Papilionoideae</taxon>
        <taxon>50 kb inversion clade</taxon>
        <taxon>NPAAA clade</taxon>
        <taxon>indigoferoid/millettioid clade</taxon>
        <taxon>Phaseoleae</taxon>
        <taxon>Sphenostylis</taxon>
    </lineage>
</organism>
<gene>
    <name evidence="2" type="ORF">AYBTSS11_LOCUS11329</name>
</gene>
<dbReference type="Proteomes" id="UP001189624">
    <property type="component" value="Chromosome 3"/>
</dbReference>
<proteinExistence type="predicted"/>
<sequence length="94" mass="10462">MLAKGFALLPNPSTRATLKPEAREERKSSLVGGKRREDVGSVTRRESDNHMAINNTESEIFMKVTTNDKRSLLHMENLTLPSVGLLIYSAIHSP</sequence>
<protein>
    <submittedName>
        <fullName evidence="2">Uncharacterized protein</fullName>
    </submittedName>
</protein>
<dbReference type="EMBL" id="OY731400">
    <property type="protein sequence ID" value="CAJ1943384.1"/>
    <property type="molecule type" value="Genomic_DNA"/>
</dbReference>
<name>A0AA86SYI7_9FABA</name>
<feature type="compositionally biased region" description="Basic and acidic residues" evidence="1">
    <location>
        <begin position="18"/>
        <end position="45"/>
    </location>
</feature>
<evidence type="ECO:0000313" key="2">
    <source>
        <dbReference type="EMBL" id="CAJ1943384.1"/>
    </source>
</evidence>
<dbReference type="AlphaFoldDB" id="A0AA86SYI7"/>
<reference evidence="2" key="1">
    <citation type="submission" date="2023-10" db="EMBL/GenBank/DDBJ databases">
        <authorList>
            <person name="Domelevo Entfellner J.-B."/>
        </authorList>
    </citation>
    <scope>NUCLEOTIDE SEQUENCE</scope>
</reference>
<evidence type="ECO:0000313" key="3">
    <source>
        <dbReference type="Proteomes" id="UP001189624"/>
    </source>
</evidence>
<accession>A0AA86SYI7</accession>
<feature type="region of interest" description="Disordered" evidence="1">
    <location>
        <begin position="12"/>
        <end position="45"/>
    </location>
</feature>